<dbReference type="GO" id="GO:0003723">
    <property type="term" value="F:RNA binding"/>
    <property type="evidence" value="ECO:0007669"/>
    <property type="project" value="InterPro"/>
</dbReference>
<protein>
    <recommendedName>
        <fullName evidence="3">Pseudouridine synthase</fullName>
        <ecNumber evidence="3">5.4.99.-</ecNumber>
    </recommendedName>
</protein>
<dbReference type="Proteomes" id="UP001204144">
    <property type="component" value="Unassembled WGS sequence"/>
</dbReference>
<evidence type="ECO:0000259" key="4">
    <source>
        <dbReference type="Pfam" id="PF00849"/>
    </source>
</evidence>
<feature type="domain" description="Pseudouridine synthase RsuA/RluA-like" evidence="4">
    <location>
        <begin position="24"/>
        <end position="141"/>
    </location>
</feature>
<comment type="caution">
    <text evidence="5">The sequence shown here is derived from an EMBL/GenBank/DDBJ whole genome shotgun (WGS) entry which is preliminary data.</text>
</comment>
<evidence type="ECO:0000256" key="3">
    <source>
        <dbReference type="RuleBase" id="RU003887"/>
    </source>
</evidence>
<evidence type="ECO:0000256" key="1">
    <source>
        <dbReference type="ARBA" id="ARBA00008348"/>
    </source>
</evidence>
<dbReference type="InterPro" id="IPR000748">
    <property type="entry name" value="PsdUridine_synth_RsuA/RluB/E/F"/>
</dbReference>
<evidence type="ECO:0000256" key="2">
    <source>
        <dbReference type="ARBA" id="ARBA00023235"/>
    </source>
</evidence>
<dbReference type="InterPro" id="IPR020103">
    <property type="entry name" value="PsdUridine_synth_cat_dom_sf"/>
</dbReference>
<organism evidence="5 6">
    <name type="scientific">Lacihabitans soyangensis</name>
    <dbReference type="NCBI Taxonomy" id="869394"/>
    <lineage>
        <taxon>Bacteria</taxon>
        <taxon>Pseudomonadati</taxon>
        <taxon>Bacteroidota</taxon>
        <taxon>Cytophagia</taxon>
        <taxon>Cytophagales</taxon>
        <taxon>Leadbetterellaceae</taxon>
        <taxon>Lacihabitans</taxon>
    </lineage>
</organism>
<comment type="similarity">
    <text evidence="1 3">Belongs to the pseudouridine synthase RsuA family.</text>
</comment>
<keyword evidence="6" id="KW-1185">Reference proteome</keyword>
<dbReference type="AlphaFoldDB" id="A0AAE3H3A8"/>
<dbReference type="GO" id="GO:0140098">
    <property type="term" value="F:catalytic activity, acting on RNA"/>
    <property type="evidence" value="ECO:0007669"/>
    <property type="project" value="UniProtKB-ARBA"/>
</dbReference>
<dbReference type="InterPro" id="IPR050343">
    <property type="entry name" value="RsuA_PseudoU_synthase"/>
</dbReference>
<dbReference type="InterPro" id="IPR042092">
    <property type="entry name" value="PsdUridine_s_RsuA/RluB/E/F_cat"/>
</dbReference>
<dbReference type="GO" id="GO:0006364">
    <property type="term" value="P:rRNA processing"/>
    <property type="evidence" value="ECO:0007669"/>
    <property type="project" value="UniProtKB-ARBA"/>
</dbReference>
<reference evidence="5 6" key="1">
    <citation type="submission" date="2018-11" db="EMBL/GenBank/DDBJ databases">
        <title>Novel bacteria species description.</title>
        <authorList>
            <person name="Han J.-H."/>
        </authorList>
    </citation>
    <scope>NUCLEOTIDE SEQUENCE [LARGE SCALE GENOMIC DNA]</scope>
    <source>
        <strain evidence="5 6">KCTC23259</strain>
    </source>
</reference>
<keyword evidence="2 3" id="KW-0413">Isomerase</keyword>
<dbReference type="EC" id="5.4.99.-" evidence="3"/>
<dbReference type="PANTHER" id="PTHR47683">
    <property type="entry name" value="PSEUDOURIDINE SYNTHASE FAMILY PROTEIN-RELATED"/>
    <property type="match status" value="1"/>
</dbReference>
<dbReference type="PANTHER" id="PTHR47683:SF2">
    <property type="entry name" value="RNA-BINDING S4 DOMAIN-CONTAINING PROTEIN"/>
    <property type="match status" value="1"/>
</dbReference>
<dbReference type="Pfam" id="PF00849">
    <property type="entry name" value="PseudoU_synth_2"/>
    <property type="match status" value="1"/>
</dbReference>
<dbReference type="PROSITE" id="PS01149">
    <property type="entry name" value="PSI_RSU"/>
    <property type="match status" value="1"/>
</dbReference>
<name>A0AAE3H3A8_9BACT</name>
<dbReference type="InterPro" id="IPR006145">
    <property type="entry name" value="PsdUridine_synth_RsuA/RluA"/>
</dbReference>
<evidence type="ECO:0000313" key="6">
    <source>
        <dbReference type="Proteomes" id="UP001204144"/>
    </source>
</evidence>
<dbReference type="InterPro" id="IPR020094">
    <property type="entry name" value="TruA/RsuA/RluB/E/F_N"/>
</dbReference>
<sequence length="185" mass="21535">MLSQFTGDKFDNNMLGKIDFDFPEGTHAIGRLDNLSEGLLILTTNKKVTKLLFNSKILHKRTYLVQVDATITDENIENLRSGVEILLRGNKLWTTSPCEVERIEKPDDCYNIVNTLHPRHPHAWLKMTLTEGKYRQIRKMIIAVNNKCKRLIRTSIEDIELGDLPVGKVREYEEEEFFKLLKIDY</sequence>
<dbReference type="GO" id="GO:0009982">
    <property type="term" value="F:pseudouridine synthase activity"/>
    <property type="evidence" value="ECO:0007669"/>
    <property type="project" value="InterPro"/>
</dbReference>
<dbReference type="SUPFAM" id="SSF55120">
    <property type="entry name" value="Pseudouridine synthase"/>
    <property type="match status" value="1"/>
</dbReference>
<dbReference type="InterPro" id="IPR018496">
    <property type="entry name" value="PsdUridine_synth_RsuA/RluB_CS"/>
</dbReference>
<gene>
    <name evidence="5" type="ORF">EGI31_04075</name>
</gene>
<accession>A0AAE3H3A8</accession>
<evidence type="ECO:0000313" key="5">
    <source>
        <dbReference type="EMBL" id="MCP9762120.1"/>
    </source>
</evidence>
<dbReference type="Gene3D" id="3.30.70.1560">
    <property type="entry name" value="Alpha-L RNA-binding motif"/>
    <property type="match status" value="1"/>
</dbReference>
<dbReference type="Gene3D" id="3.30.70.580">
    <property type="entry name" value="Pseudouridine synthase I, catalytic domain, N-terminal subdomain"/>
    <property type="match status" value="1"/>
</dbReference>
<proteinExistence type="inferred from homology"/>
<dbReference type="EMBL" id="RJUF01000006">
    <property type="protein sequence ID" value="MCP9762120.1"/>
    <property type="molecule type" value="Genomic_DNA"/>
</dbReference>
<dbReference type="GO" id="GO:0001522">
    <property type="term" value="P:pseudouridine synthesis"/>
    <property type="evidence" value="ECO:0007669"/>
    <property type="project" value="InterPro"/>
</dbReference>
<dbReference type="NCBIfam" id="TIGR00093">
    <property type="entry name" value="pseudouridine synthase"/>
    <property type="match status" value="1"/>
</dbReference>